<evidence type="ECO:0000313" key="4">
    <source>
        <dbReference type="Proteomes" id="UP000046373"/>
    </source>
</evidence>
<reference evidence="3 4" key="1">
    <citation type="submission" date="2014-08" db="EMBL/GenBank/DDBJ databases">
        <authorList>
            <person name="Moulin Lionel"/>
        </authorList>
    </citation>
    <scope>NUCLEOTIDE SEQUENCE [LARGE SCALE GENOMIC DNA]</scope>
</reference>
<dbReference type="PANTHER" id="PTHR43685:SF2">
    <property type="entry name" value="GLYCOSYLTRANSFERASE 2-LIKE DOMAIN-CONTAINING PROTEIN"/>
    <property type="match status" value="1"/>
</dbReference>
<evidence type="ECO:0000259" key="1">
    <source>
        <dbReference type="Pfam" id="PF00535"/>
    </source>
</evidence>
<dbReference type="GO" id="GO:0016740">
    <property type="term" value="F:transferase activity"/>
    <property type="evidence" value="ECO:0007669"/>
    <property type="project" value="UniProtKB-KW"/>
</dbReference>
<dbReference type="EMBL" id="CCNB01000042">
    <property type="protein sequence ID" value="CDX42569.1"/>
    <property type="molecule type" value="Genomic_DNA"/>
</dbReference>
<dbReference type="InterPro" id="IPR029044">
    <property type="entry name" value="Nucleotide-diphossugar_trans"/>
</dbReference>
<evidence type="ECO:0000313" key="2">
    <source>
        <dbReference type="EMBL" id="CDX42569.1"/>
    </source>
</evidence>
<evidence type="ECO:0000313" key="3">
    <source>
        <dbReference type="EMBL" id="CDX49066.1"/>
    </source>
</evidence>
<feature type="domain" description="Glycosyltransferase 2-like" evidence="1">
    <location>
        <begin position="20"/>
        <end position="175"/>
    </location>
</feature>
<dbReference type="SUPFAM" id="SSF53448">
    <property type="entry name" value="Nucleotide-diphospho-sugar transferases"/>
    <property type="match status" value="1"/>
</dbReference>
<dbReference type="PANTHER" id="PTHR43685">
    <property type="entry name" value="GLYCOSYLTRANSFERASE"/>
    <property type="match status" value="1"/>
</dbReference>
<dbReference type="CDD" id="cd00761">
    <property type="entry name" value="Glyco_tranf_GTA_type"/>
    <property type="match status" value="1"/>
</dbReference>
<dbReference type="InterPro" id="IPR050834">
    <property type="entry name" value="Glycosyltransf_2"/>
</dbReference>
<dbReference type="Proteomes" id="UP000046122">
    <property type="component" value="Unassembled WGS sequence"/>
</dbReference>
<accession>A0A090FTD5</accession>
<proteinExistence type="predicted"/>
<dbReference type="Pfam" id="PF00535">
    <property type="entry name" value="Glycos_transf_2"/>
    <property type="match status" value="1"/>
</dbReference>
<protein>
    <submittedName>
        <fullName evidence="3">Family 2 glycosyl transferase</fullName>
    </submittedName>
</protein>
<name>A0A090FTD5_MESPL</name>
<dbReference type="AlphaFoldDB" id="A0A090FTD5"/>
<dbReference type="Gene3D" id="3.90.550.10">
    <property type="entry name" value="Spore Coat Polysaccharide Biosynthesis Protein SpsA, Chain A"/>
    <property type="match status" value="1"/>
</dbReference>
<dbReference type="Proteomes" id="UP000046373">
    <property type="component" value="Unassembled WGS sequence"/>
</dbReference>
<dbReference type="EMBL" id="CCNE01000001">
    <property type="protein sequence ID" value="CDX49066.1"/>
    <property type="molecule type" value="Genomic_DNA"/>
</dbReference>
<dbReference type="InterPro" id="IPR001173">
    <property type="entry name" value="Glyco_trans_2-like"/>
</dbReference>
<sequence length="319" mass="35525">MLDSTGCGSPMSSQDVPLISVITPTHNRRSQVVRAVESVLAQTLTRFEHIVVDDGSTDGTAAALAEIRDPRLIYVGAKWRGANAARNAGIERARAPVVTFLDSDDVYLPDRLERTLARFDQNPSLEVLISSFVSLKGSRSTKCINRAAFLDKSTLQRALVSQTIFIAGSAITARHESLLAIGGYDSDITRMQDRELLLRFARRSGALLSEDIDWKKYNSENSISGRRDGYVAAYANLIDKHPYIADRYPDVPPYMIARQIIADTLKGRLQQAFSGYLANRSSKALGYSLPQLLRGYVVGRRWRRDCYDEFRAKYGARAV</sequence>
<organism evidence="3">
    <name type="scientific">Mesorhizobium plurifarium</name>
    <dbReference type="NCBI Taxonomy" id="69974"/>
    <lineage>
        <taxon>Bacteria</taxon>
        <taxon>Pseudomonadati</taxon>
        <taxon>Pseudomonadota</taxon>
        <taxon>Alphaproteobacteria</taxon>
        <taxon>Hyphomicrobiales</taxon>
        <taxon>Phyllobacteriaceae</taxon>
        <taxon>Mesorhizobium</taxon>
    </lineage>
</organism>
<keyword evidence="3" id="KW-0808">Transferase</keyword>
<gene>
    <name evidence="3" type="ORF">MPL3365_10202</name>
    <name evidence="2" type="ORF">MPLDJ20_50111</name>
</gene>